<reference evidence="2 3" key="1">
    <citation type="journal article" date="2013" name="Nature">
        <title>The genomes of four tapeworm species reveal adaptations to parasitism.</title>
        <authorList>
            <person name="Tsai I.J."/>
            <person name="Zarowiecki M."/>
            <person name="Holroyd N."/>
            <person name="Garciarrubio A."/>
            <person name="Sanchez-Flores A."/>
            <person name="Brooks K.L."/>
            <person name="Tracey A."/>
            <person name="Bobes R.J."/>
            <person name="Fragoso G."/>
            <person name="Sciutto E."/>
            <person name="Aslett M."/>
            <person name="Beasley H."/>
            <person name="Bennett H.M."/>
            <person name="Cai J."/>
            <person name="Camicia F."/>
            <person name="Clark R."/>
            <person name="Cucher M."/>
            <person name="De Silva N."/>
            <person name="Day T.A."/>
            <person name="Deplazes P."/>
            <person name="Estrada K."/>
            <person name="Fernandez C."/>
            <person name="Holland P.W."/>
            <person name="Hou J."/>
            <person name="Hu S."/>
            <person name="Huckvale T."/>
            <person name="Hung S.S."/>
            <person name="Kamenetzky L."/>
            <person name="Keane J.A."/>
            <person name="Kiss F."/>
            <person name="Koziol U."/>
            <person name="Lambert O."/>
            <person name="Liu K."/>
            <person name="Luo X."/>
            <person name="Luo Y."/>
            <person name="Macchiaroli N."/>
            <person name="Nichol S."/>
            <person name="Paps J."/>
            <person name="Parkinson J."/>
            <person name="Pouchkina-Stantcheva N."/>
            <person name="Riddiford N."/>
            <person name="Rosenzvit M."/>
            <person name="Salinas G."/>
            <person name="Wasmuth J.D."/>
            <person name="Zamanian M."/>
            <person name="Zheng Y."/>
            <person name="Cai X."/>
            <person name="Soberon X."/>
            <person name="Olson P.D."/>
            <person name="Laclette J.P."/>
            <person name="Brehm K."/>
            <person name="Berriman M."/>
            <person name="Garciarrubio A."/>
            <person name="Bobes R.J."/>
            <person name="Fragoso G."/>
            <person name="Sanchez-Flores A."/>
            <person name="Estrada K."/>
            <person name="Cevallos M.A."/>
            <person name="Morett E."/>
            <person name="Gonzalez V."/>
            <person name="Portillo T."/>
            <person name="Ochoa-Leyva A."/>
            <person name="Jose M.V."/>
            <person name="Sciutto E."/>
            <person name="Landa A."/>
            <person name="Jimenez L."/>
            <person name="Valdes V."/>
            <person name="Carrero J.C."/>
            <person name="Larralde C."/>
            <person name="Morales-Montor J."/>
            <person name="Limon-Lason J."/>
            <person name="Soberon X."/>
            <person name="Laclette J.P."/>
        </authorList>
    </citation>
    <scope>NUCLEOTIDE SEQUENCE [LARGE SCALE GENOMIC DNA]</scope>
</reference>
<dbReference type="Proteomes" id="UP000492820">
    <property type="component" value="Unassembled WGS sequence"/>
</dbReference>
<dbReference type="InterPro" id="IPR025139">
    <property type="entry name" value="DUF4062"/>
</dbReference>
<evidence type="ECO:0000259" key="1">
    <source>
        <dbReference type="PROSITE" id="PS50988"/>
    </source>
</evidence>
<dbReference type="InterPro" id="IPR052652">
    <property type="entry name" value="Telomerase_Complex_Comp"/>
</dbReference>
<evidence type="ECO:0000313" key="4">
    <source>
        <dbReference type="WBParaSite" id="EgrG_001036600"/>
    </source>
</evidence>
<reference evidence="4" key="3">
    <citation type="submission" date="2020-10" db="UniProtKB">
        <authorList>
            <consortium name="WormBaseParasite"/>
        </authorList>
    </citation>
    <scope>IDENTIFICATION</scope>
</reference>
<dbReference type="InterPro" id="IPR015943">
    <property type="entry name" value="WD40/YVTN_repeat-like_dom_sf"/>
</dbReference>
<dbReference type="Pfam" id="PF00400">
    <property type="entry name" value="WD40"/>
    <property type="match status" value="3"/>
</dbReference>
<dbReference type="OrthoDB" id="427368at2759"/>
<dbReference type="EMBL" id="LK028577">
    <property type="protein sequence ID" value="CDS17609.1"/>
    <property type="molecule type" value="Genomic_DNA"/>
</dbReference>
<proteinExistence type="predicted"/>
<gene>
    <name evidence="2" type="ORF">EgrG_001036600</name>
</gene>
<feature type="domain" description="TROVE" evidence="1">
    <location>
        <begin position="94"/>
        <end position="480"/>
    </location>
</feature>
<evidence type="ECO:0000313" key="3">
    <source>
        <dbReference type="Proteomes" id="UP000492820"/>
    </source>
</evidence>
<dbReference type="GO" id="GO:0005697">
    <property type="term" value="C:telomerase holoenzyme complex"/>
    <property type="evidence" value="ECO:0007669"/>
    <property type="project" value="TreeGrafter"/>
</dbReference>
<dbReference type="GO" id="GO:0003720">
    <property type="term" value="F:telomerase activity"/>
    <property type="evidence" value="ECO:0007669"/>
    <property type="project" value="TreeGrafter"/>
</dbReference>
<dbReference type="PANTHER" id="PTHR44791:SF1">
    <property type="entry name" value="TELOMERASE PROTEIN COMPONENT 1"/>
    <property type="match status" value="1"/>
</dbReference>
<dbReference type="InterPro" id="IPR008858">
    <property type="entry name" value="TROVE_dom"/>
</dbReference>
<dbReference type="GO" id="GO:0000722">
    <property type="term" value="P:telomere maintenance via recombination"/>
    <property type="evidence" value="ECO:0007669"/>
    <property type="project" value="TreeGrafter"/>
</dbReference>
<dbReference type="InterPro" id="IPR036322">
    <property type="entry name" value="WD40_repeat_dom_sf"/>
</dbReference>
<dbReference type="Gene3D" id="2.130.10.10">
    <property type="entry name" value="YVTN repeat-like/Quinoprotein amine dehydrogenase"/>
    <property type="match status" value="3"/>
</dbReference>
<dbReference type="GO" id="GO:0070034">
    <property type="term" value="F:telomerase RNA binding"/>
    <property type="evidence" value="ECO:0007669"/>
    <property type="project" value="TreeGrafter"/>
</dbReference>
<dbReference type="WBParaSite" id="EgrG_001036600">
    <property type="protein sequence ID" value="EgrG_001036600"/>
    <property type="gene ID" value="EgrG_001036600"/>
</dbReference>
<dbReference type="PANTHER" id="PTHR44791">
    <property type="entry name" value="TELOMERASE PROTEIN COMPONENT 1 TEP1"/>
    <property type="match status" value="1"/>
</dbReference>
<dbReference type="InterPro" id="IPR001680">
    <property type="entry name" value="WD40_rpt"/>
</dbReference>
<dbReference type="Pfam" id="PF13271">
    <property type="entry name" value="DUF4062"/>
    <property type="match status" value="1"/>
</dbReference>
<dbReference type="InterPro" id="IPR037214">
    <property type="entry name" value="TROVE_dom_sf"/>
</dbReference>
<dbReference type="SUPFAM" id="SSF50978">
    <property type="entry name" value="WD40 repeat-like"/>
    <property type="match status" value="3"/>
</dbReference>
<sequence>MIGAPPLGGMLVDTQSSLTLTENRLLTSSSSSKLLSNNEAVESGYSAPAKIRKISEDEIKHESLNSNFSALLHRVDHALTTHTDMVFRTSGDLAKKSGEIFEYKVAPSADISDAKFALICYAMSSLNPYNSPSVPANKIRLIRLLEDVEEHDPEFILKVCVGILFYRFSSAVYCRKVLNIRYTTSFIIAFAADSSACRPYLSKYYSAAVGLPSDWLKIIEIYRSFDPSRNFSLPNALRRAMVEKFQEFDQYQLAKYNREIAETKTNKNTREKNEVLRHTLSLKKMIRHLHISQPVLVVMSLLGKTYPTSVSDFIESGLPGEWNPYLAGTRMRLPVPYTWETELSRTPMHDQLDAWHNLIDSGKLPYMATLRNLRNLLLVGIDEAHMRKVIRKLTTEREVASSKQLPFRYLSAFTALNELRIAKEAQPHLPKKLAKYRERKEKIRRKRLSELDFNKVKAFEDAIERAFDLSIHLNLPTISGSTLIIVNLREDSLSDLRVGSDYVSSQLLLAFMCMAVCEDYDALFHLSPNVIYNSKYFASLMPGEGALLETVKRVSTILEEPPIDPAKLNPIGSELPVISPDKVFGQILTSRKKYTSMVVLGKLVPGYRKWRKVYNEHVGFVHGIAVYDEPLVGEDWMLLQDYSDSCIQILAHMGNQSLVKQVEMVDRQLDLSSKTYTNRHPTTLVSNTCQTSIELPANFLRGSGIAAVQVFVSSTFQDMYGERDLISGLIFPALRKQLSHLDYPVLLNEIDLRWGVPEVFSQSGESLRLCLEKVVTSDYLILLVGERYGWVPSEEVVQALPPKLLGQVLKIYKAGMSITEMEARLFIQQNWKKRKNLLCFLRDSACLEGVPSDLRSNFTQSSQRDRERLLEFKQFLRENGLILLNTYPASFAGRVGSVPMMGNLGILGEAIFKSLYTLISDWVRSHPTVSPSLEDGEIRQCGSSVPTAYLEAIAASVAPRHLREALHALLVDLPMRGAQVRLSRLAATSQHQTPHLTQVLPLTSINRRHQERVSRDGGVLCLIGSHGSGKTTLVSALAIVLSDSNWTPDMAFSPSLTTSFDSRAASKAQVSEAFRNRSRVFVHLTMGAYSSTTRHAGLLLCAIPQMTQVKELLDTWIVSVFNELRKPASGPNPALGQQLNALENELQSAGIVNVTQDSDLVKSTEIFHHLLRIIGEHVKNHYIFIVDSVDHLVPANLTWIPEVIPENVKFVLTLSGESKTARTLSVRPDCLYLRMSELSRNEKAAAIRCYFAQYGKALSDSGFGNQLSRLIRKRDAGLPLYLKMACDELRLHSTFQNLDSNLKSLPEHLSDLVAHIVARASVCCGENLVKTALGCILCSRHPPYPAQLQRMINVWLSTNSEQVTPQTIAFFNGDGDELPKEDPTTHPVLTTMALNVLLSQLQPLIIGVESTDESSRGLVVSGAEQVEETDSEERPELSLFTSGGLRLCSLEVADVVRRLCFSSCGPLNRFSASRRVGYVKSVVDSKAGSEPPPLSSTPTELQTYRLLLCENYDNLEDKVYYAFHAKKLGLAVSTLSSIGYIQQKALNNDIPGVIEEFLGSDISDPDTRTAWLEVIDKERGTIFSVIRHLVLRSGHILARFPHLTGQLLLNSLPVHCEGTLREEIERRVRLESSSAVSRCNTLSTDYLHDVEMIWRLEAVISPTGLASDGHQIIACGGTSGSITLLDVSSGKVLNTLYGHSGAVNAIVFISPATNALVTRCMLLYSVSADSTACLWKLVPSSVSGKGLVGVRLARISGHHNRAITACAWDSQRRHLVTAGLDGLVGLFAVQLSLNSDSDGETNSVSGYDLESFKKPQRFFSTRHEPINAMVLVEDKIVVGCWNGTLWMFETNKWEDRKTSKVLLLGSECNALRGQTRDGAYFEQWAGVRGLHAAVVALAYSGPKCDVIACADFVGEVTLINASTFECIVHLEKTSRLIPRHVFSRLCFLKQKGSDDCLLAHTGSFTSVSGAISLCNIDRPHKFDTLFEEHAKSLEICIGVSLTKSIIVFGTYNGGVAYFNADAEKGLIQLCPSPQNNASRIQALDCFLLNDVANFALLAYGSARGDVTFVIFSTRRATNGTLELNGLVGETQQPFSVWPHAYGHQEGGGGEAGGTLAIAISASQGFAVSGGGDASCCFHMFQLQDLSSMGCHSRTINSDSRVVAHSLGVSALASANNIAVSGGKDGLLAIYQVDKQKSFQPVTILDSVPQAHRDWITCLAIEQKDPQHYLIASGGNDHAVGVWLLDTELEAGINPLSQIWFTTEHVQPLTNFSLKDGLLISASADGVIVVWEATASSMRKLRKFTLSGASEGSKLVMMDLTDPEISILNDKPTPLSDDLDSAVDLDALSGDEDSDGISPTTASKRLYPVTVAEKVLDYRALTRLRIACLHSDGVLNVSIISPFLPREELACAGHASVADCSAIHLVPSAESGALVSACTSDSQAGEVCLWRLDNEESKSNVPRISHHGVITVIKESKGYIFAGSDDGHLLAWRVKDGRQLNIEKFVPSGCINDLDVSVSSQENGSLEVTVAVLVGRSVHFLTLSSSTESELVFDCSRLDLPTELYSIILIRPLSDPTESTFVVGTAKRTLICQRLGKMPKSPALLTDGIVSSLYEYTYSITSSGTAHYIGLCDGKMGLFDVEGKRLKAVQREDESTFTGLQVIRPKSCSTTYLLVSGTRENGRAKGSPVASFVSLRSDPFTPLSEYVLPRGEVVTAFAAVENNSETVQTSSYLVIVAGSDGILRYLRWIPSQPTKEPKLIGYLPTGRKVVKVCATEPDHFAVGYSNGDVGMYRFIKTSVL</sequence>
<accession>A0A068WJ20</accession>
<reference evidence="2" key="2">
    <citation type="submission" date="2014-06" db="EMBL/GenBank/DDBJ databases">
        <authorList>
            <person name="Aslett M."/>
        </authorList>
    </citation>
    <scope>NUCLEOTIDE SEQUENCE</scope>
</reference>
<name>A0A068WJ20_ECHGR</name>
<dbReference type="PROSITE" id="PS50988">
    <property type="entry name" value="TROVE"/>
    <property type="match status" value="1"/>
</dbReference>
<protein>
    <submittedName>
        <fullName evidence="2 4">Telomerase protein component 1</fullName>
    </submittedName>
</protein>
<dbReference type="SUPFAM" id="SSF52540">
    <property type="entry name" value="P-loop containing nucleoside triphosphate hydrolases"/>
    <property type="match status" value="1"/>
</dbReference>
<dbReference type="SMART" id="SM00320">
    <property type="entry name" value="WD40"/>
    <property type="match status" value="10"/>
</dbReference>
<evidence type="ECO:0000313" key="2">
    <source>
        <dbReference type="EMBL" id="CDS17609.1"/>
    </source>
</evidence>
<dbReference type="Pfam" id="PF05731">
    <property type="entry name" value="TROVE"/>
    <property type="match status" value="2"/>
</dbReference>
<dbReference type="InterPro" id="IPR027417">
    <property type="entry name" value="P-loop_NTPase"/>
</dbReference>
<dbReference type="SUPFAM" id="SSF140864">
    <property type="entry name" value="TROVE domain-like"/>
    <property type="match status" value="1"/>
</dbReference>
<organism evidence="2">
    <name type="scientific">Echinococcus granulosus</name>
    <name type="common">Hydatid tapeworm</name>
    <dbReference type="NCBI Taxonomy" id="6210"/>
    <lineage>
        <taxon>Eukaryota</taxon>
        <taxon>Metazoa</taxon>
        <taxon>Spiralia</taxon>
        <taxon>Lophotrochozoa</taxon>
        <taxon>Platyhelminthes</taxon>
        <taxon>Cestoda</taxon>
        <taxon>Eucestoda</taxon>
        <taxon>Cyclophyllidea</taxon>
        <taxon>Taeniidae</taxon>
        <taxon>Echinococcus</taxon>
        <taxon>Echinococcus granulosus group</taxon>
    </lineage>
</organism>